<feature type="transmembrane region" description="Helical" evidence="1">
    <location>
        <begin position="108"/>
        <end position="126"/>
    </location>
</feature>
<dbReference type="AlphaFoldDB" id="A0A8T0FF49"/>
<reference evidence="2" key="2">
    <citation type="submission" date="2020-06" db="EMBL/GenBank/DDBJ databases">
        <authorList>
            <person name="Sheffer M."/>
        </authorList>
    </citation>
    <scope>NUCLEOTIDE SEQUENCE</scope>
</reference>
<sequence length="183" mass="21591">MNNIQESAIETSIEHKFAKDLIRFVLHEHMTGLQWIPTGMFEQRDLDTPFTSQFECAIKEELDYEGHKIHTMFDNFFPDKSLIDENYSEICLKSLDKFVSMKFCMKDFVTFSSLIALFAGLSYHYGVALAPYASYLVLVETVRELKKLEKIDNNFWKKLQSWLENRKEPIRLWTSVVDSKKIR</sequence>
<evidence type="ECO:0000313" key="3">
    <source>
        <dbReference type="Proteomes" id="UP000807504"/>
    </source>
</evidence>
<dbReference type="Proteomes" id="UP000807504">
    <property type="component" value="Unassembled WGS sequence"/>
</dbReference>
<keyword evidence="1" id="KW-1133">Transmembrane helix</keyword>
<dbReference type="EMBL" id="JABXBU010000015">
    <property type="protein sequence ID" value="KAF8787553.1"/>
    <property type="molecule type" value="Genomic_DNA"/>
</dbReference>
<proteinExistence type="predicted"/>
<keyword evidence="3" id="KW-1185">Reference proteome</keyword>
<protein>
    <submittedName>
        <fullName evidence="2">Uncharacterized protein</fullName>
    </submittedName>
</protein>
<accession>A0A8T0FF49</accession>
<name>A0A8T0FF49_ARGBR</name>
<keyword evidence="1" id="KW-0472">Membrane</keyword>
<gene>
    <name evidence="2" type="ORF">HNY73_009136</name>
</gene>
<evidence type="ECO:0000256" key="1">
    <source>
        <dbReference type="SAM" id="Phobius"/>
    </source>
</evidence>
<keyword evidence="1" id="KW-0812">Transmembrane</keyword>
<reference evidence="2" key="1">
    <citation type="journal article" date="2020" name="bioRxiv">
        <title>Chromosome-level reference genome of the European wasp spider Argiope bruennichi: a resource for studies on range expansion and evolutionary adaptation.</title>
        <authorList>
            <person name="Sheffer M.M."/>
            <person name="Hoppe A."/>
            <person name="Krehenwinkel H."/>
            <person name="Uhl G."/>
            <person name="Kuss A.W."/>
            <person name="Jensen L."/>
            <person name="Jensen C."/>
            <person name="Gillespie R.G."/>
            <person name="Hoff K.J."/>
            <person name="Prost S."/>
        </authorList>
    </citation>
    <scope>NUCLEOTIDE SEQUENCE</scope>
</reference>
<organism evidence="2 3">
    <name type="scientific">Argiope bruennichi</name>
    <name type="common">Wasp spider</name>
    <name type="synonym">Aranea bruennichi</name>
    <dbReference type="NCBI Taxonomy" id="94029"/>
    <lineage>
        <taxon>Eukaryota</taxon>
        <taxon>Metazoa</taxon>
        <taxon>Ecdysozoa</taxon>
        <taxon>Arthropoda</taxon>
        <taxon>Chelicerata</taxon>
        <taxon>Arachnida</taxon>
        <taxon>Araneae</taxon>
        <taxon>Araneomorphae</taxon>
        <taxon>Entelegynae</taxon>
        <taxon>Araneoidea</taxon>
        <taxon>Araneidae</taxon>
        <taxon>Argiope</taxon>
    </lineage>
</organism>
<evidence type="ECO:0000313" key="2">
    <source>
        <dbReference type="EMBL" id="KAF8787553.1"/>
    </source>
</evidence>
<comment type="caution">
    <text evidence="2">The sequence shown here is derived from an EMBL/GenBank/DDBJ whole genome shotgun (WGS) entry which is preliminary data.</text>
</comment>